<evidence type="ECO:0000259" key="8">
    <source>
        <dbReference type="Pfam" id="PF08340"/>
    </source>
</evidence>
<keyword evidence="6" id="KW-0175">Coiled coil</keyword>
<organism evidence="9 10">
    <name type="scientific">Vannielia litorea</name>
    <dbReference type="NCBI Taxonomy" id="1217970"/>
    <lineage>
        <taxon>Bacteria</taxon>
        <taxon>Pseudomonadati</taxon>
        <taxon>Pseudomonadota</taxon>
        <taxon>Alphaproteobacteria</taxon>
        <taxon>Rhodobacterales</taxon>
        <taxon>Paracoccaceae</taxon>
        <taxon>Vannielia</taxon>
    </lineage>
</organism>
<proteinExistence type="inferred from homology"/>
<dbReference type="OrthoDB" id="9771229at2"/>
<accession>A0A1N6EXD9</accession>
<evidence type="ECO:0000256" key="1">
    <source>
        <dbReference type="ARBA" id="ARBA00001968"/>
    </source>
</evidence>
<evidence type="ECO:0000256" key="2">
    <source>
        <dbReference type="ARBA" id="ARBA00022722"/>
    </source>
</evidence>
<feature type="domain" description="Endoribonuclease YicC-like C-terminal" evidence="8">
    <location>
        <begin position="182"/>
        <end position="298"/>
    </location>
</feature>
<dbReference type="GO" id="GO:0004521">
    <property type="term" value="F:RNA endonuclease activity"/>
    <property type="evidence" value="ECO:0007669"/>
    <property type="project" value="InterPro"/>
</dbReference>
<protein>
    <submittedName>
        <fullName evidence="9">TIGR00255 family protein</fullName>
    </submittedName>
</protein>
<dbReference type="RefSeq" id="WP_074255283.1">
    <property type="nucleotide sequence ID" value="NZ_FSRL01000001.1"/>
</dbReference>
<dbReference type="PANTHER" id="PTHR30636">
    <property type="entry name" value="UPF0701 PROTEIN YICC"/>
    <property type="match status" value="1"/>
</dbReference>
<dbReference type="InterPro" id="IPR013527">
    <property type="entry name" value="YicC-like_N"/>
</dbReference>
<dbReference type="NCBIfam" id="TIGR00255">
    <property type="entry name" value="YicC/YloC family endoribonuclease"/>
    <property type="match status" value="1"/>
</dbReference>
<comment type="similarity">
    <text evidence="5">Belongs to the YicC/YloC family.</text>
</comment>
<comment type="cofactor">
    <cofactor evidence="1">
        <name>a divalent metal cation</name>
        <dbReference type="ChEBI" id="CHEBI:60240"/>
    </cofactor>
</comment>
<evidence type="ECO:0000256" key="5">
    <source>
        <dbReference type="ARBA" id="ARBA00035648"/>
    </source>
</evidence>
<evidence type="ECO:0000256" key="6">
    <source>
        <dbReference type="SAM" id="Coils"/>
    </source>
</evidence>
<dbReference type="PANTHER" id="PTHR30636:SF3">
    <property type="entry name" value="UPF0701 PROTEIN YICC"/>
    <property type="match status" value="1"/>
</dbReference>
<dbReference type="STRING" id="1217970.SAMN05444002_1185"/>
<evidence type="ECO:0000259" key="7">
    <source>
        <dbReference type="Pfam" id="PF03755"/>
    </source>
</evidence>
<dbReference type="Pfam" id="PF08340">
    <property type="entry name" value="YicC-like_C"/>
    <property type="match status" value="1"/>
</dbReference>
<sequence length="298" mass="32828">MVNSMTGFAARSQQGSDFSWSWELRGVNSKGLDLRLRLPEWIGGLEQGLRTELSRAVTRGSISLNLRIQRSRGDGSMRLDGTQLAQVLAALSQITREAERAGVELKAPTTAEILSMKGIADDPQSMSEGEVVALRSKLLADFRPLLAEFVQMRATEGAALHAVMLAHLDKVEKLVRAARPVAEERKSEMAESLRENLARVLENAKGLDEARVAQEVALLALKSDVTEELDRLEAHVAAMRALLGEEEAVGRKLDFLCQEFNREANTLCSKAQAVELTRIGLDLKAAIDQMREQVQNIE</sequence>
<dbReference type="Pfam" id="PF03755">
    <property type="entry name" value="YicC-like_N"/>
    <property type="match status" value="1"/>
</dbReference>
<dbReference type="Proteomes" id="UP000184932">
    <property type="component" value="Unassembled WGS sequence"/>
</dbReference>
<evidence type="ECO:0000256" key="4">
    <source>
        <dbReference type="ARBA" id="ARBA00022801"/>
    </source>
</evidence>
<reference evidence="10" key="1">
    <citation type="submission" date="2016-11" db="EMBL/GenBank/DDBJ databases">
        <authorList>
            <person name="Varghese N."/>
            <person name="Submissions S."/>
        </authorList>
    </citation>
    <scope>NUCLEOTIDE SEQUENCE [LARGE SCALE GENOMIC DNA]</scope>
    <source>
        <strain evidence="10">DSM 29440</strain>
    </source>
</reference>
<dbReference type="InterPro" id="IPR005229">
    <property type="entry name" value="YicC/YloC-like"/>
</dbReference>
<dbReference type="InterPro" id="IPR013551">
    <property type="entry name" value="YicC-like_C"/>
</dbReference>
<feature type="coiled-coil region" evidence="6">
    <location>
        <begin position="183"/>
        <end position="242"/>
    </location>
</feature>
<evidence type="ECO:0000313" key="9">
    <source>
        <dbReference type="EMBL" id="SIN87719.1"/>
    </source>
</evidence>
<gene>
    <name evidence="9" type="ORF">SAMN05444002_1185</name>
</gene>
<keyword evidence="3" id="KW-0255">Endonuclease</keyword>
<dbReference type="EMBL" id="FSRL01000001">
    <property type="protein sequence ID" value="SIN87719.1"/>
    <property type="molecule type" value="Genomic_DNA"/>
</dbReference>
<evidence type="ECO:0000313" key="10">
    <source>
        <dbReference type="Proteomes" id="UP000184932"/>
    </source>
</evidence>
<keyword evidence="2" id="KW-0540">Nuclease</keyword>
<name>A0A1N6EXD9_9RHOB</name>
<evidence type="ECO:0000256" key="3">
    <source>
        <dbReference type="ARBA" id="ARBA00022759"/>
    </source>
</evidence>
<dbReference type="GO" id="GO:0016787">
    <property type="term" value="F:hydrolase activity"/>
    <property type="evidence" value="ECO:0007669"/>
    <property type="project" value="UniProtKB-KW"/>
</dbReference>
<keyword evidence="4" id="KW-0378">Hydrolase</keyword>
<dbReference type="AlphaFoldDB" id="A0A1N6EXD9"/>
<feature type="domain" description="Endoribonuclease YicC-like N-terminal" evidence="7">
    <location>
        <begin position="2"/>
        <end position="161"/>
    </location>
</feature>
<keyword evidence="10" id="KW-1185">Reference proteome</keyword>